<dbReference type="Proteomes" id="UP000176867">
    <property type="component" value="Unassembled WGS sequence"/>
</dbReference>
<dbReference type="STRING" id="1798533.A2609_02480"/>
<evidence type="ECO:0000256" key="2">
    <source>
        <dbReference type="ARBA" id="ARBA00022603"/>
    </source>
</evidence>
<evidence type="ECO:0000256" key="5">
    <source>
        <dbReference type="ARBA" id="ARBA00047942"/>
    </source>
</evidence>
<dbReference type="GO" id="GO:0003676">
    <property type="term" value="F:nucleic acid binding"/>
    <property type="evidence" value="ECO:0007669"/>
    <property type="project" value="InterPro"/>
</dbReference>
<dbReference type="InterPro" id="IPR002052">
    <property type="entry name" value="DNA_methylase_N6_adenine_CS"/>
</dbReference>
<organism evidence="6 7">
    <name type="scientific">Candidatus Kaiserbacteria bacterium RIFOXYD1_FULL_47_14</name>
    <dbReference type="NCBI Taxonomy" id="1798533"/>
    <lineage>
        <taxon>Bacteria</taxon>
        <taxon>Candidatus Kaiseribacteriota</taxon>
    </lineage>
</organism>
<dbReference type="PRINTS" id="PR00505">
    <property type="entry name" value="D12N6MTFRASE"/>
</dbReference>
<reference evidence="6 7" key="1">
    <citation type="journal article" date="2016" name="Nat. Commun.">
        <title>Thousands of microbial genomes shed light on interconnected biogeochemical processes in an aquifer system.</title>
        <authorList>
            <person name="Anantharaman K."/>
            <person name="Brown C.T."/>
            <person name="Hug L.A."/>
            <person name="Sharon I."/>
            <person name="Castelle C.J."/>
            <person name="Probst A.J."/>
            <person name="Thomas B.C."/>
            <person name="Singh A."/>
            <person name="Wilkins M.J."/>
            <person name="Karaoz U."/>
            <person name="Brodie E.L."/>
            <person name="Williams K.H."/>
            <person name="Hubbard S.S."/>
            <person name="Banfield J.F."/>
        </authorList>
    </citation>
    <scope>NUCLEOTIDE SEQUENCE [LARGE SCALE GENOMIC DNA]</scope>
</reference>
<evidence type="ECO:0000256" key="1">
    <source>
        <dbReference type="ARBA" id="ARBA00011900"/>
    </source>
</evidence>
<proteinExistence type="predicted"/>
<protein>
    <recommendedName>
        <fullName evidence="1">site-specific DNA-methyltransferase (adenine-specific)</fullName>
        <ecNumber evidence="1">2.1.1.72</ecNumber>
    </recommendedName>
</protein>
<dbReference type="EC" id="2.1.1.72" evidence="1"/>
<dbReference type="GO" id="GO:0032259">
    <property type="term" value="P:methylation"/>
    <property type="evidence" value="ECO:0007669"/>
    <property type="project" value="UniProtKB-KW"/>
</dbReference>
<dbReference type="SUPFAM" id="SSF53335">
    <property type="entry name" value="S-adenosyl-L-methionine-dependent methyltransferases"/>
    <property type="match status" value="1"/>
</dbReference>
<dbReference type="AlphaFoldDB" id="A0A1F6G797"/>
<evidence type="ECO:0000256" key="4">
    <source>
        <dbReference type="ARBA" id="ARBA00022691"/>
    </source>
</evidence>
<dbReference type="GO" id="GO:0009007">
    <property type="term" value="F:site-specific DNA-methyltransferase (adenine-specific) activity"/>
    <property type="evidence" value="ECO:0007669"/>
    <property type="project" value="UniProtKB-EC"/>
</dbReference>
<evidence type="ECO:0000313" key="7">
    <source>
        <dbReference type="Proteomes" id="UP000176867"/>
    </source>
</evidence>
<evidence type="ECO:0000256" key="3">
    <source>
        <dbReference type="ARBA" id="ARBA00022679"/>
    </source>
</evidence>
<dbReference type="Gene3D" id="3.40.50.150">
    <property type="entry name" value="Vaccinia Virus protein VP39"/>
    <property type="match status" value="1"/>
</dbReference>
<dbReference type="EMBL" id="MFMU01000003">
    <property type="protein sequence ID" value="OGG93984.1"/>
    <property type="molecule type" value="Genomic_DNA"/>
</dbReference>
<dbReference type="InterPro" id="IPR029063">
    <property type="entry name" value="SAM-dependent_MTases_sf"/>
</dbReference>
<comment type="caution">
    <text evidence="6">The sequence shown here is derived from an EMBL/GenBank/DDBJ whole genome shotgun (WGS) entry which is preliminary data.</text>
</comment>
<dbReference type="PROSITE" id="PS00092">
    <property type="entry name" value="N6_MTASE"/>
    <property type="match status" value="1"/>
</dbReference>
<keyword evidence="3 6" id="KW-0808">Transferase</keyword>
<comment type="catalytic activity">
    <reaction evidence="5">
        <text>a 2'-deoxyadenosine in DNA + S-adenosyl-L-methionine = an N(6)-methyl-2'-deoxyadenosine in DNA + S-adenosyl-L-homocysteine + H(+)</text>
        <dbReference type="Rhea" id="RHEA:15197"/>
        <dbReference type="Rhea" id="RHEA-COMP:12418"/>
        <dbReference type="Rhea" id="RHEA-COMP:12419"/>
        <dbReference type="ChEBI" id="CHEBI:15378"/>
        <dbReference type="ChEBI" id="CHEBI:57856"/>
        <dbReference type="ChEBI" id="CHEBI:59789"/>
        <dbReference type="ChEBI" id="CHEBI:90615"/>
        <dbReference type="ChEBI" id="CHEBI:90616"/>
        <dbReference type="EC" id="2.1.1.72"/>
    </reaction>
</comment>
<evidence type="ECO:0000313" key="6">
    <source>
        <dbReference type="EMBL" id="OGG93984.1"/>
    </source>
</evidence>
<sequence>MQKTLFNEKDFSDVKTQGIKYAGSKLKIIPYILESIKDLEIKTILDGFSGSTRVSQAFAQAGYNVVSNDISHWSEVCAKCFLLHNKDKKYYQDIINDLNYLKGHDGWFTTHYGGNEVMDEKRPFQIKNTRKLDAIRDRIEELKLNDIDKSVILTSLLFALDAVDSTLGHFVSYLSEWSNRSYNNLFLKLPELKETIGNHKVFRKDIFKVIENNSFDLAYFDPPYGSNNEKMPPSRVRYSSYYHIWTSVIKHDKPALFGKVNRREDTRDLVSASIFEEFRKNNDGNFIAMEAIRTLIKNTKAKYILLSYSSGGRATKKELETILNETGKILKIIEIDYKKNIMASMCWTNEWLNSNDAHKEYLFLMEKLPQSNVFFIESTLQGEFINKALPILTS</sequence>
<dbReference type="GO" id="GO:0009307">
    <property type="term" value="P:DNA restriction-modification system"/>
    <property type="evidence" value="ECO:0007669"/>
    <property type="project" value="InterPro"/>
</dbReference>
<gene>
    <name evidence="6" type="ORF">A2609_02480</name>
</gene>
<accession>A0A1F6G797</accession>
<name>A0A1F6G797_9BACT</name>
<dbReference type="InterPro" id="IPR012327">
    <property type="entry name" value="MeTrfase_D12"/>
</dbReference>
<keyword evidence="4" id="KW-0949">S-adenosyl-L-methionine</keyword>
<dbReference type="Pfam" id="PF02086">
    <property type="entry name" value="MethyltransfD12"/>
    <property type="match status" value="1"/>
</dbReference>
<keyword evidence="2 6" id="KW-0489">Methyltransferase</keyword>